<keyword evidence="2" id="KW-1185">Reference proteome</keyword>
<name>A0AAD9JHW9_9ANNE</name>
<reference evidence="1" key="1">
    <citation type="journal article" date="2023" name="Mol. Biol. Evol.">
        <title>Third-Generation Sequencing Reveals the Adaptive Role of the Epigenome in Three Deep-Sea Polychaetes.</title>
        <authorList>
            <person name="Perez M."/>
            <person name="Aroh O."/>
            <person name="Sun Y."/>
            <person name="Lan Y."/>
            <person name="Juniper S.K."/>
            <person name="Young C.R."/>
            <person name="Angers B."/>
            <person name="Qian P.Y."/>
        </authorList>
    </citation>
    <scope>NUCLEOTIDE SEQUENCE</scope>
    <source>
        <strain evidence="1">P08H-3</strain>
    </source>
</reference>
<sequence length="37" mass="4127">MAVFDSCHFDVISRDWLSTDVSITAWIMSSGLITAIH</sequence>
<organism evidence="1 2">
    <name type="scientific">Paralvinella palmiformis</name>
    <dbReference type="NCBI Taxonomy" id="53620"/>
    <lineage>
        <taxon>Eukaryota</taxon>
        <taxon>Metazoa</taxon>
        <taxon>Spiralia</taxon>
        <taxon>Lophotrochozoa</taxon>
        <taxon>Annelida</taxon>
        <taxon>Polychaeta</taxon>
        <taxon>Sedentaria</taxon>
        <taxon>Canalipalpata</taxon>
        <taxon>Terebellida</taxon>
        <taxon>Terebelliformia</taxon>
        <taxon>Alvinellidae</taxon>
        <taxon>Paralvinella</taxon>
    </lineage>
</organism>
<proteinExistence type="predicted"/>
<evidence type="ECO:0000313" key="2">
    <source>
        <dbReference type="Proteomes" id="UP001208570"/>
    </source>
</evidence>
<dbReference type="AlphaFoldDB" id="A0AAD9JHW9"/>
<accession>A0AAD9JHW9</accession>
<dbReference type="Proteomes" id="UP001208570">
    <property type="component" value="Unassembled WGS sequence"/>
</dbReference>
<gene>
    <name evidence="1" type="ORF">LSH36_295g02005</name>
</gene>
<comment type="caution">
    <text evidence="1">The sequence shown here is derived from an EMBL/GenBank/DDBJ whole genome shotgun (WGS) entry which is preliminary data.</text>
</comment>
<protein>
    <submittedName>
        <fullName evidence="1">Uncharacterized protein</fullName>
    </submittedName>
</protein>
<dbReference type="EMBL" id="JAODUP010000295">
    <property type="protein sequence ID" value="KAK2153484.1"/>
    <property type="molecule type" value="Genomic_DNA"/>
</dbReference>
<evidence type="ECO:0000313" key="1">
    <source>
        <dbReference type="EMBL" id="KAK2153484.1"/>
    </source>
</evidence>